<keyword evidence="3 6" id="KW-0812">Transmembrane</keyword>
<evidence type="ECO:0000256" key="5">
    <source>
        <dbReference type="ARBA" id="ARBA00023136"/>
    </source>
</evidence>
<keyword evidence="9" id="KW-1185">Reference proteome</keyword>
<dbReference type="Proteomes" id="UP000195273">
    <property type="component" value="Chromosome"/>
</dbReference>
<reference evidence="8 9" key="1">
    <citation type="submission" date="2017-05" db="EMBL/GenBank/DDBJ databases">
        <title>Genome Sequence of Loktanella vestfoldensis Strain SMR4r Isolated from a Culture of the Diatom Skeletonema marinoi.</title>
        <authorList>
            <person name="Topel M."/>
            <person name="Pinder M.I.M."/>
            <person name="Johansson O.N."/>
            <person name="Kourtchenko O."/>
            <person name="Godhe A."/>
            <person name="Clarke A.K."/>
        </authorList>
    </citation>
    <scope>NUCLEOTIDE SEQUENCE [LARGE SCALE GENOMIC DNA]</scope>
    <source>
        <strain evidence="8 9">SMR4r</strain>
    </source>
</reference>
<dbReference type="GO" id="GO:0016020">
    <property type="term" value="C:membrane"/>
    <property type="evidence" value="ECO:0007669"/>
    <property type="project" value="UniProtKB-SubCell"/>
</dbReference>
<protein>
    <submittedName>
        <fullName evidence="8">TrbL/VirB6 plasmid conjugal transfer protein</fullName>
    </submittedName>
</protein>
<feature type="transmembrane region" description="Helical" evidence="6">
    <location>
        <begin position="167"/>
        <end position="189"/>
    </location>
</feature>
<dbReference type="EMBL" id="CP021431">
    <property type="protein sequence ID" value="ART99354.1"/>
    <property type="molecule type" value="Genomic_DNA"/>
</dbReference>
<feature type="transmembrane region" description="Helical" evidence="6">
    <location>
        <begin position="58"/>
        <end position="83"/>
    </location>
</feature>
<feature type="transmembrane region" description="Helical" evidence="6">
    <location>
        <begin position="95"/>
        <end position="112"/>
    </location>
</feature>
<evidence type="ECO:0000256" key="7">
    <source>
        <dbReference type="SAM" id="SignalP"/>
    </source>
</evidence>
<evidence type="ECO:0000313" key="9">
    <source>
        <dbReference type="Proteomes" id="UP000195273"/>
    </source>
</evidence>
<name>A0A1Y0E6V9_9RHOB</name>
<feature type="chain" id="PRO_5012553141" evidence="7">
    <location>
        <begin position="35"/>
        <end position="395"/>
    </location>
</feature>
<dbReference type="RefSeq" id="WP_162290717.1">
    <property type="nucleotide sequence ID" value="NZ_CP021431.1"/>
</dbReference>
<keyword evidence="7" id="KW-0732">Signal</keyword>
<evidence type="ECO:0000256" key="2">
    <source>
        <dbReference type="ARBA" id="ARBA00007802"/>
    </source>
</evidence>
<feature type="transmembrane region" description="Helical" evidence="6">
    <location>
        <begin position="261"/>
        <end position="288"/>
    </location>
</feature>
<evidence type="ECO:0000313" key="8">
    <source>
        <dbReference type="EMBL" id="ART99354.1"/>
    </source>
</evidence>
<keyword evidence="5 6" id="KW-0472">Membrane</keyword>
<comment type="subcellular location">
    <subcellularLocation>
        <location evidence="1">Membrane</location>
        <topology evidence="1">Multi-pass membrane protein</topology>
    </subcellularLocation>
</comment>
<evidence type="ECO:0000256" key="4">
    <source>
        <dbReference type="ARBA" id="ARBA00022989"/>
    </source>
</evidence>
<dbReference type="KEGG" id="lvs:LOKVESSMR4R_00006"/>
<proteinExistence type="inferred from homology"/>
<organism evidence="8 9">
    <name type="scientific">Yoonia vestfoldensis</name>
    <dbReference type="NCBI Taxonomy" id="245188"/>
    <lineage>
        <taxon>Bacteria</taxon>
        <taxon>Pseudomonadati</taxon>
        <taxon>Pseudomonadota</taxon>
        <taxon>Alphaproteobacteria</taxon>
        <taxon>Rhodobacterales</taxon>
        <taxon>Paracoccaceae</taxon>
        <taxon>Yoonia</taxon>
    </lineage>
</organism>
<dbReference type="GO" id="GO:0030255">
    <property type="term" value="P:protein secretion by the type IV secretion system"/>
    <property type="evidence" value="ECO:0007669"/>
    <property type="project" value="InterPro"/>
</dbReference>
<comment type="similarity">
    <text evidence="2">Belongs to the TrbL/VirB6 family.</text>
</comment>
<gene>
    <name evidence="8" type="ORF">LOKVESSMR4R_00006</name>
</gene>
<evidence type="ECO:0000256" key="6">
    <source>
        <dbReference type="SAM" id="Phobius"/>
    </source>
</evidence>
<dbReference type="AlphaFoldDB" id="A0A1Y0E6V9"/>
<evidence type="ECO:0000256" key="3">
    <source>
        <dbReference type="ARBA" id="ARBA00022692"/>
    </source>
</evidence>
<evidence type="ECO:0000256" key="1">
    <source>
        <dbReference type="ARBA" id="ARBA00004141"/>
    </source>
</evidence>
<keyword evidence="4 6" id="KW-1133">Transmembrane helix</keyword>
<accession>A0A1Y0E6V9</accession>
<sequence length="395" mass="39944">MNTFCANRLIPTPLWTIVAVCFLIVFATVGPAMAQGTVAADGIVDNMAIQFENMGARLADVVIGIAVMLFAVDIVFTFGRAIMSGSGFGDVTSRFVMRLGFVIIVLGFARTIDDIVPALINAALNIGRIASGSEAAPDPSVGGIMMTGIEYGARMLDEISIWEPLSVLYVIVALIVVCVAAIVAGVLVLVYMEFYVVAFGGMIVLGFGGLTGTKEIAVVYMKSVLGQALKLIGFLITFSIMQEITLSVLSSDSNFSAMSALLAIALQIILLVLITTIPSAMMGLAGGISAGSASEMAGKIAGQAAVTAVAAGTGAAIGAGVGAAVGSASAAAGSMGGPLTQTAGSMISGAGSGAMSGTKKGASMVARAIGETSRPGVGRHTAKVIERALRSKDND</sequence>
<dbReference type="InterPro" id="IPR007688">
    <property type="entry name" value="Conjugal_tfr_TrbL/VirB6"/>
</dbReference>
<feature type="transmembrane region" description="Helical" evidence="6">
    <location>
        <begin position="300"/>
        <end position="325"/>
    </location>
</feature>
<dbReference type="Pfam" id="PF04610">
    <property type="entry name" value="TrbL"/>
    <property type="match status" value="1"/>
</dbReference>
<feature type="signal peptide" evidence="7">
    <location>
        <begin position="1"/>
        <end position="34"/>
    </location>
</feature>
<feature type="transmembrane region" description="Helical" evidence="6">
    <location>
        <begin position="194"/>
        <end position="211"/>
    </location>
</feature>
<feature type="transmembrane region" description="Helical" evidence="6">
    <location>
        <begin position="231"/>
        <end position="249"/>
    </location>
</feature>